<protein>
    <submittedName>
        <fullName evidence="3">Uncharacterized protein</fullName>
    </submittedName>
</protein>
<feature type="transmembrane region" description="Helical" evidence="2">
    <location>
        <begin position="173"/>
        <end position="194"/>
    </location>
</feature>
<dbReference type="GeneTree" id="ENSGT00580000082143"/>
<organism evidence="3 4">
    <name type="scientific">Ciona savignyi</name>
    <name type="common">Pacific transparent sea squirt</name>
    <dbReference type="NCBI Taxonomy" id="51511"/>
    <lineage>
        <taxon>Eukaryota</taxon>
        <taxon>Metazoa</taxon>
        <taxon>Chordata</taxon>
        <taxon>Tunicata</taxon>
        <taxon>Ascidiacea</taxon>
        <taxon>Phlebobranchia</taxon>
        <taxon>Cionidae</taxon>
        <taxon>Ciona</taxon>
    </lineage>
</organism>
<sequence>MILLIVNPIFMLGLQWHGQLYTVCQNTCVVLHQSIEKQLPYIFIVFSYTFIQAAMVYLYLNPLYKNRFQKQPSYPRRTISHDAESNSVKKQLVAKLSSYSSGSPRMGQRSTGSSSSEPTNSTPPGYSSITLEDRIQRWLLLGLICIISDIICATIIAVFLLQYTPASVISYMFLYHDASMFINVVCMIACFSVYKHMFFPFKLICSRE</sequence>
<evidence type="ECO:0000256" key="2">
    <source>
        <dbReference type="SAM" id="Phobius"/>
    </source>
</evidence>
<feature type="region of interest" description="Disordered" evidence="1">
    <location>
        <begin position="98"/>
        <end position="125"/>
    </location>
</feature>
<feature type="transmembrane region" description="Helical" evidence="2">
    <location>
        <begin position="39"/>
        <end position="60"/>
    </location>
</feature>
<evidence type="ECO:0000313" key="3">
    <source>
        <dbReference type="Ensembl" id="ENSCSAVP00000014102.1"/>
    </source>
</evidence>
<reference evidence="3" key="3">
    <citation type="submission" date="2025-09" db="UniProtKB">
        <authorList>
            <consortium name="Ensembl"/>
        </authorList>
    </citation>
    <scope>IDENTIFICATION</scope>
</reference>
<reference evidence="3" key="2">
    <citation type="submission" date="2025-08" db="UniProtKB">
        <authorList>
            <consortium name="Ensembl"/>
        </authorList>
    </citation>
    <scope>IDENTIFICATION</scope>
</reference>
<dbReference type="InParanoid" id="H2Z937"/>
<keyword evidence="2" id="KW-0812">Transmembrane</keyword>
<keyword evidence="4" id="KW-1185">Reference proteome</keyword>
<keyword evidence="2" id="KW-1133">Transmembrane helix</keyword>
<evidence type="ECO:0000313" key="4">
    <source>
        <dbReference type="Proteomes" id="UP000007875"/>
    </source>
</evidence>
<feature type="compositionally biased region" description="Low complexity" evidence="1">
    <location>
        <begin position="110"/>
        <end position="124"/>
    </location>
</feature>
<dbReference type="Proteomes" id="UP000007875">
    <property type="component" value="Unassembled WGS sequence"/>
</dbReference>
<dbReference type="Ensembl" id="ENSCSAVT00000014265.1">
    <property type="protein sequence ID" value="ENSCSAVP00000014102.1"/>
    <property type="gene ID" value="ENSCSAVG00000008271.1"/>
</dbReference>
<feature type="transmembrane region" description="Helical" evidence="2">
    <location>
        <begin position="138"/>
        <end position="161"/>
    </location>
</feature>
<reference evidence="4" key="1">
    <citation type="submission" date="2003-08" db="EMBL/GenBank/DDBJ databases">
        <authorList>
            <person name="Birren B."/>
            <person name="Nusbaum C."/>
            <person name="Abebe A."/>
            <person name="Abouelleil A."/>
            <person name="Adekoya E."/>
            <person name="Ait-zahra M."/>
            <person name="Allen N."/>
            <person name="Allen T."/>
            <person name="An P."/>
            <person name="Anderson M."/>
            <person name="Anderson S."/>
            <person name="Arachchi H."/>
            <person name="Armbruster J."/>
            <person name="Bachantsang P."/>
            <person name="Baldwin J."/>
            <person name="Barry A."/>
            <person name="Bayul T."/>
            <person name="Blitshsteyn B."/>
            <person name="Bloom T."/>
            <person name="Blye J."/>
            <person name="Boguslavskiy L."/>
            <person name="Borowsky M."/>
            <person name="Boukhgalter B."/>
            <person name="Brunache A."/>
            <person name="Butler J."/>
            <person name="Calixte N."/>
            <person name="Calvo S."/>
            <person name="Camarata J."/>
            <person name="Campo K."/>
            <person name="Chang J."/>
            <person name="Cheshatsang Y."/>
            <person name="Citroen M."/>
            <person name="Collymore A."/>
            <person name="Considine T."/>
            <person name="Cook A."/>
            <person name="Cooke P."/>
            <person name="Corum B."/>
            <person name="Cuomo C."/>
            <person name="David R."/>
            <person name="Dawoe T."/>
            <person name="Degray S."/>
            <person name="Dodge S."/>
            <person name="Dooley K."/>
            <person name="Dorje P."/>
            <person name="Dorjee K."/>
            <person name="Dorris L."/>
            <person name="Duffey N."/>
            <person name="Dupes A."/>
            <person name="Elkins T."/>
            <person name="Engels R."/>
            <person name="Erickson J."/>
            <person name="Farina A."/>
            <person name="Faro S."/>
            <person name="Ferreira P."/>
            <person name="Fischer H."/>
            <person name="Fitzgerald M."/>
            <person name="Foley K."/>
            <person name="Gage D."/>
            <person name="Galagan J."/>
            <person name="Gearin G."/>
            <person name="Gnerre S."/>
            <person name="Gnirke A."/>
            <person name="Goyette A."/>
            <person name="Graham J."/>
            <person name="Grandbois E."/>
            <person name="Gyaltsen K."/>
            <person name="Hafez N."/>
            <person name="Hagopian D."/>
            <person name="Hagos B."/>
            <person name="Hall J."/>
            <person name="Hatcher B."/>
            <person name="Heller A."/>
            <person name="Higgins H."/>
            <person name="Honan T."/>
            <person name="Horn A."/>
            <person name="Houde N."/>
            <person name="Hughes L."/>
            <person name="Hulme W."/>
            <person name="Husby E."/>
            <person name="Iliev I."/>
            <person name="Jaffe D."/>
            <person name="Jones C."/>
            <person name="Kamal M."/>
            <person name="Kamat A."/>
            <person name="Kamvysselis M."/>
            <person name="Karlsson E."/>
            <person name="Kells C."/>
            <person name="Kieu A."/>
            <person name="Kisner P."/>
            <person name="Kodira C."/>
            <person name="Kulbokas E."/>
            <person name="Labutti K."/>
            <person name="Lama D."/>
            <person name="Landers T."/>
            <person name="Leger J."/>
            <person name="Levine S."/>
            <person name="Lewis D."/>
            <person name="Lewis T."/>
            <person name="Lindblad-toh K."/>
            <person name="Liu X."/>
            <person name="Lokyitsang T."/>
            <person name="Lokyitsang Y."/>
            <person name="Lucien O."/>
            <person name="Lui A."/>
            <person name="Ma L.J."/>
            <person name="Mabbitt R."/>
            <person name="Macdonald J."/>
            <person name="Maclean C."/>
            <person name="Major J."/>
            <person name="Manning J."/>
            <person name="Marabella R."/>
            <person name="Maru K."/>
            <person name="Matthews C."/>
            <person name="Mauceli E."/>
            <person name="Mccarthy M."/>
            <person name="Mcdonough S."/>
            <person name="Mcghee T."/>
            <person name="Meldrim J."/>
            <person name="Meneus L."/>
            <person name="Mesirov J."/>
            <person name="Mihalev A."/>
            <person name="Mihova T."/>
            <person name="Mikkelsen T."/>
            <person name="Mlenga V."/>
            <person name="Moru K."/>
            <person name="Mozes J."/>
            <person name="Mulrain L."/>
            <person name="Munson G."/>
            <person name="Naylor J."/>
            <person name="Newes C."/>
            <person name="Nguyen C."/>
            <person name="Nguyen N."/>
            <person name="Nguyen T."/>
            <person name="Nicol R."/>
            <person name="Nielsen C."/>
            <person name="Nizzari M."/>
            <person name="Norbu C."/>
            <person name="Norbu N."/>
            <person name="O'donnell P."/>
            <person name="Okoawo O."/>
            <person name="O'leary S."/>
            <person name="Omotosho B."/>
            <person name="O'neill K."/>
            <person name="Osman S."/>
            <person name="Parker S."/>
            <person name="Perrin D."/>
            <person name="Phunkhang P."/>
            <person name="Piqani B."/>
            <person name="Purcell S."/>
            <person name="Rachupka T."/>
            <person name="Ramasamy U."/>
            <person name="Rameau R."/>
            <person name="Ray V."/>
            <person name="Raymond C."/>
            <person name="Retta R."/>
            <person name="Richardson S."/>
            <person name="Rise C."/>
            <person name="Rodriguez J."/>
            <person name="Rogers J."/>
            <person name="Rogov P."/>
            <person name="Rutman M."/>
            <person name="Schupbach R."/>
            <person name="Seaman C."/>
            <person name="Settipalli S."/>
            <person name="Sharpe T."/>
            <person name="Sheridan J."/>
            <person name="Sherpa N."/>
            <person name="Shi J."/>
            <person name="Smirnov S."/>
            <person name="Smith C."/>
            <person name="Sougnez C."/>
            <person name="Spencer B."/>
            <person name="Stalker J."/>
            <person name="Stange-thomann N."/>
            <person name="Stavropoulos S."/>
            <person name="Stetson K."/>
            <person name="Stone C."/>
            <person name="Stone S."/>
            <person name="Stubbs M."/>
            <person name="Talamas J."/>
            <person name="Tchuinga P."/>
            <person name="Tenzing P."/>
            <person name="Tesfaye S."/>
            <person name="Theodore J."/>
            <person name="Thoulutsang Y."/>
            <person name="Topham K."/>
            <person name="Towey S."/>
            <person name="Tsamla T."/>
            <person name="Tsomo N."/>
            <person name="Vallee D."/>
            <person name="Vassiliev H."/>
            <person name="Venkataraman V."/>
            <person name="Vinson J."/>
            <person name="Vo A."/>
            <person name="Wade C."/>
            <person name="Wang S."/>
            <person name="Wangchuk T."/>
            <person name="Wangdi T."/>
            <person name="Whittaker C."/>
            <person name="Wilkinson J."/>
            <person name="Wu Y."/>
            <person name="Wyman D."/>
            <person name="Yadav S."/>
            <person name="Yang S."/>
            <person name="Yang X."/>
            <person name="Yeager S."/>
            <person name="Yee E."/>
            <person name="Young G."/>
            <person name="Zainoun J."/>
            <person name="Zembeck L."/>
            <person name="Zimmer A."/>
            <person name="Zody M."/>
            <person name="Lander E."/>
        </authorList>
    </citation>
    <scope>NUCLEOTIDE SEQUENCE [LARGE SCALE GENOMIC DNA]</scope>
</reference>
<evidence type="ECO:0000256" key="1">
    <source>
        <dbReference type="SAM" id="MobiDB-lite"/>
    </source>
</evidence>
<accession>H2Z937</accession>
<dbReference type="AlphaFoldDB" id="H2Z937"/>
<name>H2Z937_CIOSA</name>
<proteinExistence type="predicted"/>
<dbReference type="HOGENOM" id="CLU_1320492_0_0_1"/>
<keyword evidence="2" id="KW-0472">Membrane</keyword>